<dbReference type="SUPFAM" id="SSF48371">
    <property type="entry name" value="ARM repeat"/>
    <property type="match status" value="1"/>
</dbReference>
<dbReference type="HOGENOM" id="CLU_270791_0_0_1"/>
<dbReference type="EMBL" id="AP006501">
    <property type="protein sequence ID" value="BAM82754.1"/>
    <property type="molecule type" value="Genomic_DNA"/>
</dbReference>
<name>M1VBM5_CYAM1</name>
<keyword evidence="2" id="KW-1185">Reference proteome</keyword>
<dbReference type="RefSeq" id="XP_005538790.1">
    <property type="nucleotide sequence ID" value="XM_005538733.1"/>
</dbReference>
<evidence type="ECO:0000313" key="2">
    <source>
        <dbReference type="Proteomes" id="UP000007014"/>
    </source>
</evidence>
<proteinExistence type="predicted"/>
<protein>
    <submittedName>
        <fullName evidence="1">Uncharacterized protein</fullName>
    </submittedName>
</protein>
<reference evidence="1 2" key="1">
    <citation type="journal article" date="2004" name="Nature">
        <title>Genome sequence of the ultrasmall unicellular red alga Cyanidioschyzon merolae 10D.</title>
        <authorList>
            <person name="Matsuzaki M."/>
            <person name="Misumi O."/>
            <person name="Shin-i T."/>
            <person name="Maruyama S."/>
            <person name="Takahara M."/>
            <person name="Miyagishima S."/>
            <person name="Mori T."/>
            <person name="Nishida K."/>
            <person name="Yagisawa F."/>
            <person name="Nishida K."/>
            <person name="Yoshida Y."/>
            <person name="Nishimura Y."/>
            <person name="Nakao S."/>
            <person name="Kobayashi T."/>
            <person name="Momoyama Y."/>
            <person name="Higashiyama T."/>
            <person name="Minoda A."/>
            <person name="Sano M."/>
            <person name="Nomoto H."/>
            <person name="Oishi K."/>
            <person name="Hayashi H."/>
            <person name="Ohta F."/>
            <person name="Nishizaka S."/>
            <person name="Haga S."/>
            <person name="Miura S."/>
            <person name="Morishita T."/>
            <person name="Kabeya Y."/>
            <person name="Terasawa K."/>
            <person name="Suzuki Y."/>
            <person name="Ishii Y."/>
            <person name="Asakawa S."/>
            <person name="Takano H."/>
            <person name="Ohta N."/>
            <person name="Kuroiwa H."/>
            <person name="Tanaka K."/>
            <person name="Shimizu N."/>
            <person name="Sugano S."/>
            <person name="Sato N."/>
            <person name="Nozaki H."/>
            <person name="Ogasawara N."/>
            <person name="Kohara Y."/>
            <person name="Kuroiwa T."/>
        </authorList>
    </citation>
    <scope>NUCLEOTIDE SEQUENCE [LARGE SCALE GENOMIC DNA]</scope>
    <source>
        <strain evidence="1 2">10D</strain>
    </source>
</reference>
<dbReference type="KEGG" id="cme:CYME_CMS123C"/>
<accession>M1VBM5</accession>
<gene>
    <name evidence="1" type="ORF">CYME_CMS123C</name>
</gene>
<reference evidence="1 2" key="2">
    <citation type="journal article" date="2007" name="BMC Biol.">
        <title>A 100%-complete sequence reveals unusually simple genomic features in the hot-spring red alga Cyanidioschyzon merolae.</title>
        <authorList>
            <person name="Nozaki H."/>
            <person name="Takano H."/>
            <person name="Misumi O."/>
            <person name="Terasawa K."/>
            <person name="Matsuzaki M."/>
            <person name="Maruyama S."/>
            <person name="Nishida K."/>
            <person name="Yagisawa F."/>
            <person name="Yoshida Y."/>
            <person name="Fujiwara T."/>
            <person name="Takio S."/>
            <person name="Tamura K."/>
            <person name="Chung S.J."/>
            <person name="Nakamura S."/>
            <person name="Kuroiwa H."/>
            <person name="Tanaka K."/>
            <person name="Sato N."/>
            <person name="Kuroiwa T."/>
        </authorList>
    </citation>
    <scope>NUCLEOTIDE SEQUENCE [LARGE SCALE GENOMIC DNA]</scope>
    <source>
        <strain evidence="1 2">10D</strain>
    </source>
</reference>
<dbReference type="Gramene" id="CMS123CT">
    <property type="protein sequence ID" value="CMS123CT"/>
    <property type="gene ID" value="CMS123C"/>
</dbReference>
<dbReference type="InterPro" id="IPR016024">
    <property type="entry name" value="ARM-type_fold"/>
</dbReference>
<dbReference type="GeneID" id="16997558"/>
<dbReference type="AlphaFoldDB" id="M1VBM5"/>
<dbReference type="OrthoDB" id="78023at2759"/>
<dbReference type="eggNOG" id="ENOG502SCHA">
    <property type="taxonomic scope" value="Eukaryota"/>
</dbReference>
<dbReference type="Proteomes" id="UP000007014">
    <property type="component" value="Chromosome 19"/>
</dbReference>
<evidence type="ECO:0000313" key="1">
    <source>
        <dbReference type="EMBL" id="BAM82754.1"/>
    </source>
</evidence>
<sequence>MSTKNLLRAIGAAQLTETISLLAQRDTCSEAGLFLLEIASELGEEEALDEACKIIKQHVCQPSPAVTERFLELLPLYPRTLLPYSAHIISGSQEDVNNAFLVYKELVALDRSLLVPVLASASELPLSGKLHAGVVELALQSLGNVEENEIPSLIRALLKLSGSKSGLFFKRIREYLKDASPELLFLVVEVLDDVSRIDRYVLERIFSDSFTEGRDEKKCLDDLGHPRKASNARNGHRNRFRYRPSPDQISPFDFCLWLFMLSRIRMDRIAEIAISESLIARRLNAMCLRGILATYMSAFERFPTGALRFLRILCSHEKSWDVLEVCLPTFFDSYASIRSDIVKDLLGVCFSGAVPLQSAKYRSSRKHGGAFRIKAASALLELCRSRTQTMLPFAPLILDRVSSFSHMLQTETMLDMFALVFQTLGEKDSRILSNLSSLIRKQALWQWNTACSMARLYVRATTRGCDEQERLVVLRSILENVPMDAQEVFAASLLGLIADSAEHGINPDGFAAILEKIIPSDIFHGCRIFRTKSLSKSMPHFTRQALRAYIACTDSSWRDFQVAVPRNVFKLYEASIFAAYEQEPTGPSENFSSVLTELATDICSMQTVEVSKAVECAIHGREILLGAMEHCRRPVPPELAWVFAHALDQLERAIAVGIFIFLERAPDSRNAMTRIEALYRSISEETNVPLLVQRIIKSDLLHSTGQIFCLLDELETGITEDLGGLKHFADLWNPAWLSYLCEKTCLCMRETSPLCMALAPALLRLWHLTVWYYIGAGGTEIEQNLVFDVLEYFETLTHGARTVLEAILATNVFETCAKLRIKHWKQTHPSCSFALQLRERCTMLRKYALTRKFDAEPNAKIVRKYLNSPCGGNSRHPFLSERYRVWKWLYSLPESCLPNEVGQLLDVLENWSSPSTHPRFNCVTNASIPWIALCLPRLLIRESHGHLRNQLRSSHFSIEVCRRVFAVVQNARSDRQTCRVVFFSELLAVLPVLRSRLDRLNRVQPPQGMELVTVRDAIAFVFAKALNLCETLCEATKMSNSFTEVGSFDNSANKRLMKLSPRILLRTEELRGEIISWCKLYSYDIEGLLHGPTSSTRTNNALELIFGGEDRDSTDIVSDASQTDFLDSEDSFSDDIEASERCDIDSVYDEGSDEDGTQASEQSEQEFYVRGGFGCPALEKDSAHATVSIRFNKSITSRNAL</sequence>
<organism evidence="1 2">
    <name type="scientific">Cyanidioschyzon merolae (strain NIES-3377 / 10D)</name>
    <name type="common">Unicellular red alga</name>
    <dbReference type="NCBI Taxonomy" id="280699"/>
    <lineage>
        <taxon>Eukaryota</taxon>
        <taxon>Rhodophyta</taxon>
        <taxon>Bangiophyceae</taxon>
        <taxon>Cyanidiales</taxon>
        <taxon>Cyanidiaceae</taxon>
        <taxon>Cyanidioschyzon</taxon>
    </lineage>
</organism>